<organism evidence="1 2">
    <name type="scientific">Roseivirga misakiensis</name>
    <dbReference type="NCBI Taxonomy" id="1563681"/>
    <lineage>
        <taxon>Bacteria</taxon>
        <taxon>Pseudomonadati</taxon>
        <taxon>Bacteroidota</taxon>
        <taxon>Cytophagia</taxon>
        <taxon>Cytophagales</taxon>
        <taxon>Roseivirgaceae</taxon>
        <taxon>Roseivirga</taxon>
    </lineage>
</organism>
<dbReference type="RefSeq" id="WP_069833982.1">
    <property type="nucleotide sequence ID" value="NZ_MDGQ01000003.1"/>
</dbReference>
<protein>
    <submittedName>
        <fullName evidence="1">Uncharacterized protein</fullName>
    </submittedName>
</protein>
<dbReference type="Proteomes" id="UP000095552">
    <property type="component" value="Unassembled WGS sequence"/>
</dbReference>
<accession>A0A1E5T5N1</accession>
<sequence length="138" mass="16318">MKFQEGKFIAKMKSGDLYEKTFFMKVWFQSGSWFLKVDDGKPQKITEEIRDNIVQEIDMVTNLSDDYRPAFKKVKVTIEATSDKGTEHIWTRVNGEALEKLLKVFPGLVNRFWADTHRKEKIDSYLSLKHHKPKSRKY</sequence>
<evidence type="ECO:0000313" key="1">
    <source>
        <dbReference type="EMBL" id="OEK06670.1"/>
    </source>
</evidence>
<reference evidence="1 2" key="1">
    <citation type="submission" date="2016-08" db="EMBL/GenBank/DDBJ databases">
        <title>Draft genome of Fabibacter sp. strain SK-8.</title>
        <authorList>
            <person name="Wong S.-K."/>
            <person name="Hamasaki K."/>
            <person name="Yoshizawa S."/>
        </authorList>
    </citation>
    <scope>NUCLEOTIDE SEQUENCE [LARGE SCALE GENOMIC DNA]</scope>
    <source>
        <strain evidence="1 2">SK-8</strain>
    </source>
</reference>
<keyword evidence="2" id="KW-1185">Reference proteome</keyword>
<comment type="caution">
    <text evidence="1">The sequence shown here is derived from an EMBL/GenBank/DDBJ whole genome shotgun (WGS) entry which is preliminary data.</text>
</comment>
<gene>
    <name evidence="1" type="ORF">BFP71_03115</name>
</gene>
<dbReference type="EMBL" id="MDGQ01000003">
    <property type="protein sequence ID" value="OEK06670.1"/>
    <property type="molecule type" value="Genomic_DNA"/>
</dbReference>
<proteinExistence type="predicted"/>
<evidence type="ECO:0000313" key="2">
    <source>
        <dbReference type="Proteomes" id="UP000095552"/>
    </source>
</evidence>
<name>A0A1E5T5N1_9BACT</name>
<dbReference type="AlphaFoldDB" id="A0A1E5T5N1"/>